<evidence type="ECO:0000256" key="15">
    <source>
        <dbReference type="ARBA" id="ARBA00022857"/>
    </source>
</evidence>
<evidence type="ECO:0000259" key="25">
    <source>
        <dbReference type="Pfam" id="PF00275"/>
    </source>
</evidence>
<comment type="catalytic activity">
    <reaction evidence="21 23 24">
        <text>shikimate + ATP = 3-phosphoshikimate + ADP + H(+)</text>
        <dbReference type="Rhea" id="RHEA:13121"/>
        <dbReference type="ChEBI" id="CHEBI:15378"/>
        <dbReference type="ChEBI" id="CHEBI:30616"/>
        <dbReference type="ChEBI" id="CHEBI:36208"/>
        <dbReference type="ChEBI" id="CHEBI:145989"/>
        <dbReference type="ChEBI" id="CHEBI:456216"/>
        <dbReference type="EC" id="2.7.1.71"/>
    </reaction>
</comment>
<feature type="domain" description="Quinate/shikimate 5-dehydrogenase/glutamyl-tRNA reductase" evidence="26">
    <location>
        <begin position="1426"/>
        <end position="1477"/>
    </location>
</feature>
<keyword evidence="32" id="KW-1185">Reference proteome</keyword>
<evidence type="ECO:0000256" key="3">
    <source>
        <dbReference type="ARBA" id="ARBA00004842"/>
    </source>
</evidence>
<dbReference type="HAMAP" id="MF_00222">
    <property type="entry name" value="Shikimate_DH_AroE"/>
    <property type="match status" value="1"/>
</dbReference>
<dbReference type="PANTHER" id="PTHR21090:SF5">
    <property type="entry name" value="PENTAFUNCTIONAL AROM POLYPEPTIDE"/>
    <property type="match status" value="1"/>
</dbReference>
<evidence type="ECO:0000256" key="8">
    <source>
        <dbReference type="ARBA" id="ARBA00022605"/>
    </source>
</evidence>
<comment type="cofactor">
    <cofactor evidence="23 24">
        <name>Zn(2+)</name>
        <dbReference type="ChEBI" id="CHEBI:29105"/>
    </cofactor>
    <text evidence="23 24">Binds 2 Zn(2+) ions per subunit.</text>
</comment>
<dbReference type="InterPro" id="IPR023000">
    <property type="entry name" value="Shikimate_kinase_CS"/>
</dbReference>
<dbReference type="PIRSF" id="PIRSF000514">
    <property type="entry name" value="Pentafunct_AroM"/>
    <property type="match status" value="1"/>
</dbReference>
<evidence type="ECO:0000313" key="32">
    <source>
        <dbReference type="Proteomes" id="UP000242287"/>
    </source>
</evidence>
<dbReference type="InterPro" id="IPR022893">
    <property type="entry name" value="Shikimate_DH_fam"/>
</dbReference>
<dbReference type="Pfam" id="PF24621">
    <property type="entry name" value="DHQS_C"/>
    <property type="match status" value="1"/>
</dbReference>
<comment type="similarity">
    <text evidence="4">In the 2nd section; belongs to the type-I 3-dehydroquinase family.</text>
</comment>
<feature type="binding site" evidence="23">
    <location>
        <position position="189"/>
    </location>
    <ligand>
        <name>NAD(+)</name>
        <dbReference type="ChEBI" id="CHEBI:57540"/>
    </ligand>
</feature>
<comment type="pathway">
    <text evidence="23 24">Metabolic intermediate biosynthesis; chorismate biosynthesis; chorismate from D-erythrose 4-phosphate and phosphoenolpyruvate: step 2/7.</text>
</comment>
<feature type="binding site" evidence="23">
    <location>
        <position position="274"/>
    </location>
    <ligand>
        <name>Zn(2+)</name>
        <dbReference type="ChEBI" id="CHEBI:29105"/>
        <note>catalytic</note>
    </ligand>
</feature>
<dbReference type="InterPro" id="IPR013785">
    <property type="entry name" value="Aldolase_TIM"/>
</dbReference>
<dbReference type="CDD" id="cd01556">
    <property type="entry name" value="EPSP_synthase"/>
    <property type="match status" value="1"/>
</dbReference>
<dbReference type="NCBIfam" id="TIGR01356">
    <property type="entry name" value="aroA"/>
    <property type="match status" value="1"/>
</dbReference>
<dbReference type="Proteomes" id="UP000242287">
    <property type="component" value="Unassembled WGS sequence"/>
</dbReference>
<feature type="active site" description="Schiff-base intermediate with substrate; for 3-dehydroquinate dehydratase activity" evidence="23">
    <location>
        <position position="1220"/>
    </location>
</feature>
<feature type="region of interest" description="Shikimate dehydrogenase" evidence="23">
    <location>
        <begin position="1303"/>
        <end position="1590"/>
    </location>
</feature>
<comment type="catalytic activity">
    <reaction evidence="23 24">
        <text>7-phospho-2-dehydro-3-deoxy-D-arabino-heptonate = 3-dehydroquinate + phosphate</text>
        <dbReference type="Rhea" id="RHEA:21968"/>
        <dbReference type="ChEBI" id="CHEBI:32364"/>
        <dbReference type="ChEBI" id="CHEBI:43474"/>
        <dbReference type="ChEBI" id="CHEBI:58394"/>
        <dbReference type="EC" id="4.2.3.4"/>
    </reaction>
</comment>
<evidence type="ECO:0000256" key="14">
    <source>
        <dbReference type="ARBA" id="ARBA00022840"/>
    </source>
</evidence>
<dbReference type="EMBL" id="KZ302104">
    <property type="protein sequence ID" value="PFH47573.1"/>
    <property type="molecule type" value="Genomic_DNA"/>
</dbReference>
<dbReference type="InterPro" id="IPR008289">
    <property type="entry name" value="Pentafunct_AroM"/>
</dbReference>
<evidence type="ECO:0000256" key="6">
    <source>
        <dbReference type="ARBA" id="ARBA00009948"/>
    </source>
</evidence>
<dbReference type="Pfam" id="PF01202">
    <property type="entry name" value="SKI"/>
    <property type="match status" value="1"/>
</dbReference>
<dbReference type="InterPro" id="IPR006264">
    <property type="entry name" value="EPSP_synthase"/>
</dbReference>
<name>A0A2A9NIT1_9AGAR</name>
<keyword evidence="19 23" id="KW-0511">Multifunctional enzyme</keyword>
<dbReference type="EC" id="2.7.1.71" evidence="23"/>
<feature type="active site" description="Proton acceptor; for 3-dehydroquinate synthase activity" evidence="23">
    <location>
        <position position="278"/>
    </location>
</feature>
<comment type="similarity">
    <text evidence="6">Belongs to the EPSP synthase family.</text>
</comment>
<dbReference type="GO" id="GO:0009423">
    <property type="term" value="P:chorismate biosynthetic process"/>
    <property type="evidence" value="ECO:0007669"/>
    <property type="project" value="UniProtKB-UniRule"/>
</dbReference>
<dbReference type="EC" id="1.1.1.25" evidence="23"/>
<dbReference type="NCBIfam" id="TIGR01357">
    <property type="entry name" value="aroB"/>
    <property type="match status" value="1"/>
</dbReference>
<dbReference type="InterPro" id="IPR046346">
    <property type="entry name" value="Aminoacid_DH-like_N_sf"/>
</dbReference>
<feature type="binding site" evidence="23">
    <location>
        <begin position="193"/>
        <end position="196"/>
    </location>
    <ligand>
        <name>7-phospho-2-dehydro-3-deoxy-D-arabino-heptonate</name>
        <dbReference type="ChEBI" id="CHEBI:58394"/>
    </ligand>
</feature>
<dbReference type="InterPro" id="IPR056179">
    <property type="entry name" value="DHQS_C"/>
</dbReference>
<feature type="binding site" evidence="23">
    <location>
        <position position="161"/>
    </location>
    <ligand>
        <name>7-phospho-2-dehydro-3-deoxy-D-arabino-heptonate</name>
        <dbReference type="ChEBI" id="CHEBI:58394"/>
    </ligand>
</feature>
<evidence type="ECO:0000256" key="22">
    <source>
        <dbReference type="ARBA" id="ARBA00054455"/>
    </source>
</evidence>
<feature type="active site" description="For EPSP synthase activity" evidence="23">
    <location>
        <position position="829"/>
    </location>
</feature>
<comment type="similarity">
    <text evidence="23 24">In the C-terminal section; belongs to the shikimate dehydrogenase family.</text>
</comment>
<feature type="domain" description="3-dehydroquinate synthase N-terminal" evidence="27">
    <location>
        <begin position="77"/>
        <end position="188"/>
    </location>
</feature>
<dbReference type="Gene3D" id="3.40.50.720">
    <property type="entry name" value="NAD(P)-binding Rossmann-like Domain"/>
    <property type="match status" value="1"/>
</dbReference>
<dbReference type="CDD" id="cd01065">
    <property type="entry name" value="NAD_bind_Shikimate_DH"/>
    <property type="match status" value="1"/>
</dbReference>
<dbReference type="InterPro" id="IPR006151">
    <property type="entry name" value="Shikm_DH/Glu-tRNA_Rdtase"/>
</dbReference>
<keyword evidence="9 23" id="KW-0808">Transferase</keyword>
<comment type="caution">
    <text evidence="23">Lacks conserved residue(s) required for the propagation of feature annotation.</text>
</comment>
<dbReference type="Gene3D" id="3.40.50.10860">
    <property type="entry name" value="Leucine Dehydrogenase, chain A, domain 1"/>
    <property type="match status" value="1"/>
</dbReference>
<accession>A0A2A9NIT1</accession>
<comment type="pathway">
    <text evidence="23 24">Metabolic intermediate biosynthesis; chorismate biosynthesis; chorismate from D-erythrose 4-phosphate and phosphoenolpyruvate: step 3/7.</text>
</comment>
<dbReference type="SUPFAM" id="SSF52540">
    <property type="entry name" value="P-loop containing nucleoside triphosphate hydrolases"/>
    <property type="match status" value="1"/>
</dbReference>
<feature type="binding site" evidence="23">
    <location>
        <position position="274"/>
    </location>
    <ligand>
        <name>7-phospho-2-dehydro-3-deoxy-D-arabino-heptonate</name>
        <dbReference type="ChEBI" id="CHEBI:58394"/>
    </ligand>
</feature>
<evidence type="ECO:0000259" key="26">
    <source>
        <dbReference type="Pfam" id="PF01488"/>
    </source>
</evidence>
<proteinExistence type="inferred from homology"/>
<comment type="similarity">
    <text evidence="23">In the N-terminal section; belongs to the sugar phosphate cyclases superfamily. Dehydroquinate synthase family.</text>
</comment>
<feature type="domain" description="SDH C-terminal" evidence="29">
    <location>
        <begin position="1553"/>
        <end position="1583"/>
    </location>
</feature>
<evidence type="ECO:0000259" key="27">
    <source>
        <dbReference type="Pfam" id="PF01761"/>
    </source>
</evidence>
<keyword evidence="12 23" id="KW-0418">Kinase</keyword>
<feature type="binding site" evidence="23">
    <location>
        <position position="145"/>
    </location>
    <ligand>
        <name>7-phospho-2-dehydro-3-deoxy-D-arabino-heptonate</name>
        <dbReference type="ChEBI" id="CHEBI:58394"/>
    </ligand>
</feature>
<evidence type="ECO:0000256" key="18">
    <source>
        <dbReference type="ARBA" id="ARBA00023239"/>
    </source>
</evidence>
<dbReference type="InterPro" id="IPR041121">
    <property type="entry name" value="SDH_C"/>
</dbReference>
<dbReference type="EC" id="2.5.1.19" evidence="23"/>
<evidence type="ECO:0000259" key="29">
    <source>
        <dbReference type="Pfam" id="PF18317"/>
    </source>
</evidence>
<evidence type="ECO:0000256" key="7">
    <source>
        <dbReference type="ARBA" id="ARBA00022490"/>
    </source>
</evidence>
<dbReference type="InterPro" id="IPR031322">
    <property type="entry name" value="Shikimate/glucono_kinase"/>
</dbReference>
<dbReference type="Gene3D" id="1.20.1090.10">
    <property type="entry name" value="Dehydroquinate synthase-like - alpha domain"/>
    <property type="match status" value="1"/>
</dbReference>
<feature type="domain" description="Enolpyruvate transferase" evidence="25">
    <location>
        <begin position="412"/>
        <end position="841"/>
    </location>
</feature>
<dbReference type="InterPro" id="IPR001986">
    <property type="entry name" value="Enolpyruvate_Tfrase_dom"/>
</dbReference>
<dbReference type="InterPro" id="IPR001381">
    <property type="entry name" value="DHquinase_I"/>
</dbReference>
<feature type="binding site" evidence="23">
    <location>
        <position position="160"/>
    </location>
    <ligand>
        <name>NAD(+)</name>
        <dbReference type="ChEBI" id="CHEBI:57540"/>
    </ligand>
</feature>
<sequence length="1590" mass="172872">MPATDVFKVSILGKDSIHCGFHLIPYIAHTVITTLPSSTYVLVTDTNVAKYHLTNFEKEFEAAITNLGSSSRFLSHVIPPGETSKSREGKASIEDFLLFSKCTRDTVILALGGGVIGDLVGFVSATFMRGVRFCQIPTTLLAMVDSSVGGKTAIDTPHGKNLVGAFWQPEYIFIDAAFLETLPTREFSNGMAEVVKTAAIWNADEFASLESHSTEIFTAIHTPSTNNAGRTKLTRTSAQDLLLSVIVGSISVKAHIVTIDERETGLRNLVNFGHSIGHAIEAVLTPAILHGECISIGMILEAELARQMGILSQVAVGRLTRCLKAYNLPVTMTDPRIATLSAAKLLTVERLLDIMKIDKKNSGTDKKIVILSKIGGTYEQKATVVPDAQIAKVLAAAAKVVSGIPSHNPVKLSTPGSKSISNRALVLAALGKGTCRLRNLLHSDDTQVMMTALDELKGAKFSWEDNGETLVVQGGEGSLTVPRKGKELYLGNAGTAARFLTSVCALVQKSPNDNAGTTVITGNARMKQRPIGPLVTALRDNGSKIGYLESEGCLPLSIPPESLVGGTIQLAASVSSQYVSSILLCAPYARNSVTLELVGGQVISQPYIDMTIAMMRTFGIDVIRRQDPATGKQLDIYDIPKGVYINPPDYSIESDASSATYPLAIAAITGTTCTISNIGCASIQGDAKFAREVLERMGCCVKQTATATTVIGPPIGQLKAIEEVDMEEMTDAFLTATALAAVAHGKTRIIGIANQRVKECNRIRAMIDELAKFGVATKELDDGLEIIGRPIDQLKRGVSVHCYDDHRVAMAFSVLGAVIQNTTLEEKRCVEKTWPNWWDDLQNKIGLDVEGVDLVQAAAEVAARKPWFNPDASVFLIGMRGSGKTFTGELAAQALSWTCLDADTYFEVKYRKGVRQYVKDNGWTAFRDAEVNILKELMEDNGTKHVISLGGGIVETPEGRKMLKEWIGPVVHVVRDVDEVLTYLSTETSRPAYGEPTLNVYDRREPWFRECSTHEFFNYVHKSQSNTTLKGARNEVVRYFRHITGQEPNRAPNISAGRRSYFLSLTFPDIRPALSQIEELTEGVDAIEVRADLLRPADAKEPVGKYIPPALYVSQQIATLRRVTSLPLVYTIRTVSQGGAFPDTATSEALTLLNLALRLGIEYIDVEISLPEKPVREFLMRKRCAQIIASWHDWSGNMNWDGAVVKEKYAIADDIGDIIKIVGKANTIQDNFLLHDFVNKAQSKPNAKPVLAINMGSEGQMSRILNATFSPVTSPLLPVKAAPGQLSFRQIQIALNLLGMLPPQHFYLFGNPIKHSMSPTLHNTAFDILGLPHNYSVFETESIDDELKALLVAPDFGGASVTIPYKIEIMSLLDELTPSAKLMGAVNTIIPVHTESGRKLIGDNTDWIGIRESIISNLPTTPVQAGLVIGAGGTARAAIYALHRLGVKDIYLFNRTRANALKLAQSFTEVEVTVLDSITQWPEGRPTPNAIVGTIPASATTLAEGTPGLLLSSKLYEYQDGPAVVVDMAYKPAETPLLKLAKEAGSNWFTVPGVEVLLEQGYVQFELWTGRRCPKSKVARVVREKYNATA</sequence>
<dbReference type="CDD" id="cd08195">
    <property type="entry name" value="DHQS"/>
    <property type="match status" value="1"/>
</dbReference>
<evidence type="ECO:0000256" key="12">
    <source>
        <dbReference type="ARBA" id="ARBA00022777"/>
    </source>
</evidence>
<reference evidence="31 32" key="1">
    <citation type="submission" date="2014-02" db="EMBL/GenBank/DDBJ databases">
        <title>Transposable element dynamics among asymbiotic and ectomycorrhizal Amanita fungi.</title>
        <authorList>
            <consortium name="DOE Joint Genome Institute"/>
            <person name="Hess J."/>
            <person name="Skrede I."/>
            <person name="Wolfe B."/>
            <person name="LaButti K."/>
            <person name="Ohm R.A."/>
            <person name="Grigoriev I.V."/>
            <person name="Pringle A."/>
        </authorList>
    </citation>
    <scope>NUCLEOTIDE SEQUENCE [LARGE SCALE GENOMIC DNA]</scope>
    <source>
        <strain evidence="31 32">SKay4041</strain>
    </source>
</reference>
<dbReference type="GO" id="GO:0004764">
    <property type="term" value="F:shikimate 3-dehydrogenase (NADP+) activity"/>
    <property type="evidence" value="ECO:0007669"/>
    <property type="project" value="UniProtKB-UniRule"/>
</dbReference>
<feature type="binding site" evidence="23">
    <location>
        <begin position="138"/>
        <end position="139"/>
    </location>
    <ligand>
        <name>NAD(+)</name>
        <dbReference type="ChEBI" id="CHEBI:57540"/>
    </ligand>
</feature>
<comment type="pathway">
    <text evidence="3 23 24">Metabolic intermediate biosynthesis; chorismate biosynthesis; chorismate from D-erythrose 4-phosphate and phosphoenolpyruvate: step 5/7.</text>
</comment>
<dbReference type="HAMAP" id="MF_00109">
    <property type="entry name" value="Shikimate_kinase"/>
    <property type="match status" value="1"/>
</dbReference>
<dbReference type="CDD" id="cd00502">
    <property type="entry name" value="DHQase_I"/>
    <property type="match status" value="1"/>
</dbReference>
<dbReference type="InterPro" id="IPR016037">
    <property type="entry name" value="DHQ_synth_AroB"/>
</dbReference>
<dbReference type="PROSITE" id="PS00104">
    <property type="entry name" value="EPSP_SYNTHASE_1"/>
    <property type="match status" value="1"/>
</dbReference>
<keyword evidence="14 23" id="KW-0067">ATP-binding</keyword>
<dbReference type="FunFam" id="3.40.50.300:FF:001256">
    <property type="entry name" value="Pentafunctional AROM polypeptide"/>
    <property type="match status" value="1"/>
</dbReference>
<dbReference type="GO" id="GO:0005737">
    <property type="term" value="C:cytoplasm"/>
    <property type="evidence" value="ECO:0007669"/>
    <property type="project" value="UniProtKB-SubCell"/>
</dbReference>
<dbReference type="UniPathway" id="UPA00053">
    <property type="reaction ID" value="UER00085"/>
</dbReference>
<feature type="binding site" evidence="23">
    <location>
        <begin position="45"/>
        <end position="47"/>
    </location>
    <ligand>
        <name>NAD(+)</name>
        <dbReference type="ChEBI" id="CHEBI:57540"/>
    </ligand>
</feature>
<feature type="binding site" evidence="23">
    <location>
        <begin position="82"/>
        <end position="85"/>
    </location>
    <ligand>
        <name>NAD(+)</name>
        <dbReference type="ChEBI" id="CHEBI:57540"/>
    </ligand>
</feature>
<feature type="binding site" evidence="23">
    <location>
        <begin position="178"/>
        <end position="181"/>
    </location>
    <ligand>
        <name>NAD(+)</name>
        <dbReference type="ChEBI" id="CHEBI:57540"/>
    </ligand>
</feature>
<dbReference type="CDD" id="cd00464">
    <property type="entry name" value="SK"/>
    <property type="match status" value="1"/>
</dbReference>
<evidence type="ECO:0000256" key="20">
    <source>
        <dbReference type="ARBA" id="ARBA00044633"/>
    </source>
</evidence>
<dbReference type="FunFam" id="1.20.1090.10:FF:000007">
    <property type="entry name" value="Pentafunctional AROM polypeptide"/>
    <property type="match status" value="1"/>
</dbReference>
<feature type="domain" description="Shikimate dehydrogenase substrate binding N-terminal" evidence="28">
    <location>
        <begin position="1308"/>
        <end position="1389"/>
    </location>
</feature>
<dbReference type="Pfam" id="PF08501">
    <property type="entry name" value="Shikimate_dh_N"/>
    <property type="match status" value="1"/>
</dbReference>
<evidence type="ECO:0000256" key="5">
    <source>
        <dbReference type="ARBA" id="ARBA00009349"/>
    </source>
</evidence>
<evidence type="ECO:0000256" key="11">
    <source>
        <dbReference type="ARBA" id="ARBA00022741"/>
    </source>
</evidence>
<evidence type="ECO:0000256" key="19">
    <source>
        <dbReference type="ARBA" id="ARBA00023268"/>
    </source>
</evidence>
<dbReference type="InterPro" id="IPR000623">
    <property type="entry name" value="Shikimate_kinase/TSH1"/>
</dbReference>
<evidence type="ECO:0000256" key="13">
    <source>
        <dbReference type="ARBA" id="ARBA00022833"/>
    </source>
</evidence>
<feature type="binding site" evidence="23">
    <location>
        <begin position="113"/>
        <end position="115"/>
    </location>
    <ligand>
        <name>NAD(+)</name>
        <dbReference type="ChEBI" id="CHEBI:57540"/>
    </ligand>
</feature>
<evidence type="ECO:0000259" key="28">
    <source>
        <dbReference type="Pfam" id="PF08501"/>
    </source>
</evidence>
<feature type="binding site" evidence="23">
    <location>
        <position position="118"/>
    </location>
    <ligand>
        <name>NAD(+)</name>
        <dbReference type="ChEBI" id="CHEBI:57540"/>
    </ligand>
</feature>
<comment type="similarity">
    <text evidence="24">In the N-terminal section; belongs to the dehydroquinate synthase family.</text>
</comment>
<dbReference type="Pfam" id="PF01488">
    <property type="entry name" value="Shikimate_DH"/>
    <property type="match status" value="1"/>
</dbReference>
<comment type="subcellular location">
    <subcellularLocation>
        <location evidence="1 23 24">Cytoplasm</location>
    </subcellularLocation>
</comment>
<dbReference type="EC" id="4.2.3.4" evidence="23"/>
<keyword evidence="11 23" id="KW-0547">Nucleotide-binding</keyword>
<comment type="function">
    <text evidence="22 23 24">The AROM polypeptide catalyzes 5 consecutive enzymatic reactions in prechorismate polyaromatic amino acid biosynthesis.</text>
</comment>
<dbReference type="GO" id="GO:0004765">
    <property type="term" value="F:shikimate kinase activity"/>
    <property type="evidence" value="ECO:0007669"/>
    <property type="project" value="UniProtKB-UniRule"/>
</dbReference>
<dbReference type="PROSITE" id="PS01128">
    <property type="entry name" value="SHIKIMATE_KINASE"/>
    <property type="match status" value="1"/>
</dbReference>
<comment type="pathway">
    <text evidence="23 24">Metabolic intermediate biosynthesis; chorismate biosynthesis; chorismate from D-erythrose 4-phosphate and phosphoenolpyruvate: step 4/7.</text>
</comment>
<dbReference type="SUPFAM" id="SSF56796">
    <property type="entry name" value="Dehydroquinate synthase-like"/>
    <property type="match status" value="1"/>
</dbReference>
<protein>
    <recommendedName>
        <fullName evidence="23">Pentafunctional AROM polypeptide</fullName>
    </recommendedName>
    <domain>
        <recommendedName>
            <fullName evidence="23">3-dehydroquinate synthase</fullName>
            <shortName evidence="23">DHQS</shortName>
            <ecNumber evidence="23">4.2.3.4</ecNumber>
        </recommendedName>
    </domain>
    <domain>
        <recommendedName>
            <fullName evidence="23">3-phosphoshikimate 1-carboxyvinyltransferase</fullName>
            <ecNumber evidence="23">2.5.1.19</ecNumber>
        </recommendedName>
        <alternativeName>
            <fullName evidence="23">5-enolpyruvylshikimate-3-phosphate synthase</fullName>
            <shortName evidence="23">EPSP synthase</shortName>
            <shortName evidence="23">EPSPS</shortName>
        </alternativeName>
    </domain>
    <domain>
        <recommendedName>
            <fullName evidence="23">Shikimate kinase</fullName>
            <shortName evidence="23">SK</shortName>
            <ecNumber evidence="23">2.7.1.71</ecNumber>
        </recommendedName>
    </domain>
    <domain>
        <recommendedName>
            <fullName evidence="23">3-dehydroquinate dehydratase</fullName>
            <shortName evidence="23">3-dehydroquinase</shortName>
            <ecNumber evidence="23">4.2.1.10</ecNumber>
        </recommendedName>
    </domain>
    <domain>
        <recommendedName>
            <fullName evidence="23">Shikimate dehydrogenase</fullName>
            <ecNumber evidence="23">1.1.1.25</ecNumber>
        </recommendedName>
    </domain>
</protein>
<evidence type="ECO:0000313" key="31">
    <source>
        <dbReference type="EMBL" id="PFH47573.1"/>
    </source>
</evidence>
<comment type="similarity">
    <text evidence="5">In the N-terminal section; belongs to the shikimate kinase family.</text>
</comment>
<feature type="binding site" evidence="23">
    <location>
        <begin position="267"/>
        <end position="271"/>
    </location>
    <ligand>
        <name>7-phospho-2-dehydro-3-deoxy-D-arabino-heptonate</name>
        <dbReference type="ChEBI" id="CHEBI:58394"/>
    </ligand>
</feature>
<dbReference type="STRING" id="703135.A0A2A9NIT1"/>
<feature type="binding site" evidence="23">
    <location>
        <position position="193"/>
    </location>
    <ligand>
        <name>Zn(2+)</name>
        <dbReference type="ChEBI" id="CHEBI:29105"/>
        <note>catalytic</note>
    </ligand>
</feature>
<dbReference type="Pfam" id="PF18317">
    <property type="entry name" value="SDH_C"/>
    <property type="match status" value="1"/>
</dbReference>
<feature type="binding site" evidence="23">
    <location>
        <position position="290"/>
    </location>
    <ligand>
        <name>7-phospho-2-dehydro-3-deoxy-D-arabino-heptonate</name>
        <dbReference type="ChEBI" id="CHEBI:58394"/>
    </ligand>
</feature>
<dbReference type="GO" id="GO:0008652">
    <property type="term" value="P:amino acid biosynthetic process"/>
    <property type="evidence" value="ECO:0007669"/>
    <property type="project" value="UniProtKB-KW"/>
</dbReference>
<feature type="active site" description="Proton acceptor; for 3-dehydroquinate dehydratase activity" evidence="23">
    <location>
        <position position="1192"/>
    </location>
</feature>
<dbReference type="SUPFAM" id="SSF51569">
    <property type="entry name" value="Aldolase"/>
    <property type="match status" value="1"/>
</dbReference>
<comment type="pathway">
    <text evidence="2 23 24">Metabolic intermediate biosynthesis; chorismate biosynthesis; chorismate from D-erythrose 4-phosphate and phosphoenolpyruvate: step 6/7.</text>
</comment>
<feature type="active site" description="Proton acceptor; for 3-dehydroquinate synthase activity" evidence="23">
    <location>
        <position position="263"/>
    </location>
</feature>
<keyword evidence="13 23" id="KW-0862">Zinc</keyword>
<comment type="similarity">
    <text evidence="23 24">In the 4th section; belongs to the type-I 3-dehydroquinase family.</text>
</comment>
<feature type="region of interest" description="3-dehydroquinate synthase" evidence="23">
    <location>
        <begin position="1"/>
        <end position="387"/>
    </location>
</feature>
<keyword evidence="8 23" id="KW-0028">Amino-acid biosynthesis</keyword>
<dbReference type="InterPro" id="IPR013708">
    <property type="entry name" value="Shikimate_DH-bd_N"/>
</dbReference>
<dbReference type="SUPFAM" id="SSF53223">
    <property type="entry name" value="Aminoacid dehydrogenase-like, N-terminal domain"/>
    <property type="match status" value="1"/>
</dbReference>
<dbReference type="GO" id="GO:0003866">
    <property type="term" value="F:3-phosphoshikimate 1-carboxyvinyltransferase activity"/>
    <property type="evidence" value="ECO:0007669"/>
    <property type="project" value="UniProtKB-UniRule"/>
</dbReference>
<keyword evidence="18 23" id="KW-0456">Lyase</keyword>
<comment type="subunit">
    <text evidence="23 24">Homodimer.</text>
</comment>
<keyword evidence="15 23" id="KW-0521">NADP</keyword>
<evidence type="ECO:0000256" key="17">
    <source>
        <dbReference type="ARBA" id="ARBA00023141"/>
    </source>
</evidence>
<dbReference type="FunFam" id="3.40.50.1970:FF:000007">
    <property type="entry name" value="Pentafunctional AROM polypeptide"/>
    <property type="match status" value="1"/>
</dbReference>
<dbReference type="Gene3D" id="3.20.20.70">
    <property type="entry name" value="Aldolase class I"/>
    <property type="match status" value="1"/>
</dbReference>
<dbReference type="GO" id="GO:0009073">
    <property type="term" value="P:aromatic amino acid family biosynthetic process"/>
    <property type="evidence" value="ECO:0007669"/>
    <property type="project" value="UniProtKB-UniRule"/>
</dbReference>
<evidence type="ECO:0000256" key="23">
    <source>
        <dbReference type="HAMAP-Rule" id="MF_03143"/>
    </source>
</evidence>
<feature type="domain" description="3-dehydroquinate synthase C-terminal" evidence="30">
    <location>
        <begin position="190"/>
        <end position="361"/>
    </location>
</feature>
<comment type="catalytic activity">
    <reaction evidence="23 24">
        <text>3-dehydroquinate = 3-dehydroshikimate + H2O</text>
        <dbReference type="Rhea" id="RHEA:21096"/>
        <dbReference type="ChEBI" id="CHEBI:15377"/>
        <dbReference type="ChEBI" id="CHEBI:16630"/>
        <dbReference type="ChEBI" id="CHEBI:32364"/>
        <dbReference type="EC" id="4.2.1.10"/>
    </reaction>
</comment>
<dbReference type="PRINTS" id="PR01100">
    <property type="entry name" value="SHIKIMTKNASE"/>
</dbReference>
<dbReference type="Pfam" id="PF01487">
    <property type="entry name" value="DHquinase_I"/>
    <property type="match status" value="1"/>
</dbReference>
<dbReference type="HAMAP" id="MF_00210">
    <property type="entry name" value="EPSP_synth"/>
    <property type="match status" value="1"/>
</dbReference>
<feature type="binding site" evidence="23">
    <location>
        <position position="129"/>
    </location>
    <ligand>
        <name>7-phospho-2-dehydro-3-deoxy-D-arabino-heptonate</name>
        <dbReference type="ChEBI" id="CHEBI:58394"/>
    </ligand>
</feature>
<feature type="binding site" evidence="23">
    <location>
        <position position="359"/>
    </location>
    <ligand>
        <name>7-phospho-2-dehydro-3-deoxy-D-arabino-heptonate</name>
        <dbReference type="ChEBI" id="CHEBI:58394"/>
    </ligand>
</feature>
<comment type="similarity">
    <text evidence="23 24">In the 2nd section; belongs to the EPSP synthase family.</text>
</comment>
<dbReference type="HAMAP" id="MF_03143">
    <property type="entry name" value="Pentafunct_AroM"/>
    <property type="match status" value="1"/>
</dbReference>
<dbReference type="InterPro" id="IPR027417">
    <property type="entry name" value="P-loop_NTPase"/>
</dbReference>
<dbReference type="OrthoDB" id="197068at2759"/>
<dbReference type="InterPro" id="IPR036291">
    <property type="entry name" value="NAD(P)-bd_dom_sf"/>
</dbReference>
<evidence type="ECO:0000256" key="10">
    <source>
        <dbReference type="ARBA" id="ARBA00022723"/>
    </source>
</evidence>
<evidence type="ECO:0000256" key="4">
    <source>
        <dbReference type="ARBA" id="ARBA00006477"/>
    </source>
</evidence>
<dbReference type="FunFam" id="3.20.20.70:FF:000135">
    <property type="entry name" value="Pentafunctional AROM polypeptide"/>
    <property type="match status" value="1"/>
</dbReference>
<dbReference type="InterPro" id="IPR023193">
    <property type="entry name" value="EPSP_synthase_CS"/>
</dbReference>
<dbReference type="GO" id="GO:0003856">
    <property type="term" value="F:3-dehydroquinate synthase activity"/>
    <property type="evidence" value="ECO:0007669"/>
    <property type="project" value="UniProtKB-UniRule"/>
</dbReference>
<dbReference type="NCBIfam" id="TIGR01093">
    <property type="entry name" value="aroD"/>
    <property type="match status" value="1"/>
</dbReference>
<dbReference type="GO" id="GO:0046872">
    <property type="term" value="F:metal ion binding"/>
    <property type="evidence" value="ECO:0007669"/>
    <property type="project" value="UniProtKB-UniRule"/>
</dbReference>
<keyword evidence="10 23" id="KW-0479">Metal-binding</keyword>
<dbReference type="SUPFAM" id="SSF51735">
    <property type="entry name" value="NAD(P)-binding Rossmann-fold domains"/>
    <property type="match status" value="1"/>
</dbReference>
<dbReference type="PANTHER" id="PTHR21090">
    <property type="entry name" value="AROM/DEHYDROQUINATE SYNTHASE"/>
    <property type="match status" value="1"/>
</dbReference>
<dbReference type="InterPro" id="IPR010110">
    <property type="entry name" value="Shikimate_DH_AroM-type"/>
</dbReference>
<dbReference type="Gene3D" id="3.40.50.1970">
    <property type="match status" value="1"/>
</dbReference>
<feature type="binding site" evidence="23">
    <location>
        <begin position="878"/>
        <end position="885"/>
    </location>
    <ligand>
        <name>ATP</name>
        <dbReference type="ChEBI" id="CHEBI:30616"/>
    </ligand>
</feature>
<evidence type="ECO:0000256" key="1">
    <source>
        <dbReference type="ARBA" id="ARBA00004496"/>
    </source>
</evidence>
<evidence type="ECO:0000256" key="21">
    <source>
        <dbReference type="ARBA" id="ARBA00048567"/>
    </source>
</evidence>
<dbReference type="InterPro" id="IPR036968">
    <property type="entry name" value="Enolpyruvate_Tfrase_sf"/>
</dbReference>
<dbReference type="Gene3D" id="3.40.50.300">
    <property type="entry name" value="P-loop containing nucleotide triphosphate hydrolases"/>
    <property type="match status" value="1"/>
</dbReference>
<dbReference type="InterPro" id="IPR013792">
    <property type="entry name" value="RNA3'P_cycl/enolpyr_Trfase_a/b"/>
</dbReference>
<dbReference type="GO" id="GO:0005524">
    <property type="term" value="F:ATP binding"/>
    <property type="evidence" value="ECO:0007669"/>
    <property type="project" value="UniProtKB-UniRule"/>
</dbReference>
<dbReference type="Pfam" id="PF00275">
    <property type="entry name" value="EPSP_synthase"/>
    <property type="match status" value="1"/>
</dbReference>
<comment type="catalytic activity">
    <reaction evidence="20">
        <text>3-phosphoshikimate + phosphoenolpyruvate = 5-O-(1-carboxyvinyl)-3-phosphoshikimate + phosphate</text>
        <dbReference type="Rhea" id="RHEA:21256"/>
        <dbReference type="ChEBI" id="CHEBI:43474"/>
        <dbReference type="ChEBI" id="CHEBI:57701"/>
        <dbReference type="ChEBI" id="CHEBI:58702"/>
        <dbReference type="ChEBI" id="CHEBI:145989"/>
        <dbReference type="EC" id="2.5.1.19"/>
    </reaction>
    <physiologicalReaction direction="left-to-right" evidence="20">
        <dbReference type="Rhea" id="RHEA:21257"/>
    </physiologicalReaction>
</comment>
<dbReference type="PROSITE" id="PS00885">
    <property type="entry name" value="EPSP_SYNTHASE_2"/>
    <property type="match status" value="1"/>
</dbReference>
<dbReference type="NCBIfam" id="TIGR01809">
    <property type="entry name" value="Shik-DH-AROM"/>
    <property type="match status" value="1"/>
</dbReference>
<evidence type="ECO:0000256" key="16">
    <source>
        <dbReference type="ARBA" id="ARBA00023002"/>
    </source>
</evidence>
<keyword evidence="16 23" id="KW-0560">Oxidoreductase</keyword>
<keyword evidence="7 23" id="KW-0963">Cytoplasm</keyword>
<feature type="binding site" evidence="23">
    <location>
        <position position="151"/>
    </location>
    <ligand>
        <name>7-phospho-2-dehydro-3-deoxy-D-arabino-heptonate</name>
        <dbReference type="ChEBI" id="CHEBI:58394"/>
    </ligand>
</feature>
<feature type="binding site" evidence="23">
    <location>
        <position position="253"/>
    </location>
    <ligand>
        <name>7-phospho-2-dehydro-3-deoxy-D-arabino-heptonate</name>
        <dbReference type="ChEBI" id="CHEBI:58394"/>
    </ligand>
</feature>
<dbReference type="EC" id="4.2.1.10" evidence="23"/>
<comment type="catalytic activity">
    <reaction evidence="23 24">
        <text>shikimate + NADP(+) = 3-dehydroshikimate + NADPH + H(+)</text>
        <dbReference type="Rhea" id="RHEA:17737"/>
        <dbReference type="ChEBI" id="CHEBI:15378"/>
        <dbReference type="ChEBI" id="CHEBI:16630"/>
        <dbReference type="ChEBI" id="CHEBI:36208"/>
        <dbReference type="ChEBI" id="CHEBI:57783"/>
        <dbReference type="ChEBI" id="CHEBI:58349"/>
        <dbReference type="EC" id="1.1.1.25"/>
    </reaction>
</comment>
<dbReference type="InterPro" id="IPR030960">
    <property type="entry name" value="DHQS/DOIS_N"/>
</dbReference>
<dbReference type="FunFam" id="3.65.10.10:FF:000007">
    <property type="entry name" value="Pentafunctional AROM polypeptide"/>
    <property type="match status" value="1"/>
</dbReference>
<dbReference type="Gene3D" id="3.65.10.10">
    <property type="entry name" value="Enolpyruvate transferase domain"/>
    <property type="match status" value="2"/>
</dbReference>
<gene>
    <name evidence="31" type="ORF">AMATHDRAFT_151764</name>
</gene>
<dbReference type="SUPFAM" id="SSF55205">
    <property type="entry name" value="EPT/RTPC-like"/>
    <property type="match status" value="1"/>
</dbReference>
<organism evidence="31 32">
    <name type="scientific">Amanita thiersii Skay4041</name>
    <dbReference type="NCBI Taxonomy" id="703135"/>
    <lineage>
        <taxon>Eukaryota</taxon>
        <taxon>Fungi</taxon>
        <taxon>Dikarya</taxon>
        <taxon>Basidiomycota</taxon>
        <taxon>Agaricomycotina</taxon>
        <taxon>Agaricomycetes</taxon>
        <taxon>Agaricomycetidae</taxon>
        <taxon>Agaricales</taxon>
        <taxon>Pluteineae</taxon>
        <taxon>Amanitaceae</taxon>
        <taxon>Amanita</taxon>
    </lineage>
</organism>
<evidence type="ECO:0000259" key="30">
    <source>
        <dbReference type="Pfam" id="PF24621"/>
    </source>
</evidence>
<evidence type="ECO:0000256" key="24">
    <source>
        <dbReference type="PIRNR" id="PIRNR000514"/>
    </source>
</evidence>
<evidence type="ECO:0000256" key="2">
    <source>
        <dbReference type="ARBA" id="ARBA00004811"/>
    </source>
</evidence>
<keyword evidence="17 23" id="KW-0057">Aromatic amino acid biosynthesis</keyword>
<dbReference type="GO" id="GO:0003855">
    <property type="term" value="F:3-dehydroquinate dehydratase activity"/>
    <property type="evidence" value="ECO:0007669"/>
    <property type="project" value="UniProtKB-UniRule"/>
</dbReference>
<evidence type="ECO:0000256" key="9">
    <source>
        <dbReference type="ARBA" id="ARBA00022679"/>
    </source>
</evidence>
<dbReference type="Pfam" id="PF01761">
    <property type="entry name" value="DHQ_synthase"/>
    <property type="match status" value="1"/>
</dbReference>
<feature type="binding site" evidence="23">
    <location>
        <position position="290"/>
    </location>
    <ligand>
        <name>Zn(2+)</name>
        <dbReference type="ChEBI" id="CHEBI:29105"/>
        <note>catalytic</note>
    </ligand>
</feature>
<comment type="similarity">
    <text evidence="23 24">In the 3rd section; belongs to the shikimate kinase family.</text>
</comment>